<sequence length="758" mass="81907">MGPMPKKKSLTVRRVLVLLLAYIMLAVCGGVATSVLLIPGVIGANNVAKAVIPSLKVENVDFDVTSLPQKSTMYASDGTTAITDFYSQNRIVVPLKKISKVMQQAVVAREDRRFWTHAGVDVQGVMRAFVNTYLLKGDQQGGSSLTQQYVKNVLLMQAIEDNDSIAQYHATEDTVARKIREMLISVQMEKKYTKAEILQGYLNIAQFGSNLYGVETAAQRYFSVSAADLNAVQAATIAAITKNPNKYDPLIEANQEESQKQRNLVLDLMAQEGYISEKECTEAKNTPLKDTLKVQDVNVGCQDTGDYAFFCDYVVHRIQNSEEFGKTAAERSKLLQEGGLKIVTTLDVDANRMLMDTARNTIPPDDPSGMEIAIAAVKPGTGEVLGFGLNRHYDATPEAANDATKTSQNYAVDAIDGGGSGWTIGSSWKPINLVAWMEAGHSINDNLQTTTAYSTSDFSCGSYTGGSELWKVQNAFGTTVNPESPFLGLVRSHNTTQASMGTIMKLCKVADTATELGYHDARTGETIEKTSSYTPSMMVGSVNVSPLTMASIFAVYAANGVQCNPIAITKVTDGDGNDLKVPSANCHQAVDPEIIQTLAYTLNQGVTRSDGQGHNFQLNNGRKSFGKTGTSEDLAVSSGSFIPNQIAAFASVGDAQAPYSHRIANIRINGVYNSYWDGSTIAAPALRNFLNAYADAKQLPIDNDYGQGVAKYMTSGTTFGIAGRSYSTRRSTTTNNDNNNNNNDSSTNNESNNSQNDQ</sequence>
<dbReference type="RefSeq" id="WP_025221224.1">
    <property type="nucleotide sequence ID" value="NZ_CP021552.1"/>
</dbReference>
<dbReference type="InterPro" id="IPR001460">
    <property type="entry name" value="PCN-bd_Tpept"/>
</dbReference>
<dbReference type="Gene3D" id="3.40.710.10">
    <property type="entry name" value="DD-peptidase/beta-lactamase superfamily"/>
    <property type="match status" value="1"/>
</dbReference>
<feature type="region of interest" description="Disordered" evidence="14">
    <location>
        <begin position="724"/>
        <end position="758"/>
    </location>
</feature>
<dbReference type="Pfam" id="PF00905">
    <property type="entry name" value="Transpeptidase"/>
    <property type="match status" value="1"/>
</dbReference>
<protein>
    <submittedName>
        <fullName evidence="17">Penicillin-binding protein</fullName>
    </submittedName>
</protein>
<dbReference type="SUPFAM" id="SSF53955">
    <property type="entry name" value="Lysozyme-like"/>
    <property type="match status" value="1"/>
</dbReference>
<evidence type="ECO:0000256" key="11">
    <source>
        <dbReference type="ARBA" id="ARBA00023316"/>
    </source>
</evidence>
<comment type="similarity">
    <text evidence="2">In the N-terminal section; belongs to the glycosyltransferase 51 family.</text>
</comment>
<dbReference type="InterPro" id="IPR050396">
    <property type="entry name" value="Glycosyltr_51/Transpeptidase"/>
</dbReference>
<dbReference type="InterPro" id="IPR023346">
    <property type="entry name" value="Lysozyme-like_dom_sf"/>
</dbReference>
<evidence type="ECO:0000256" key="8">
    <source>
        <dbReference type="ARBA" id="ARBA00022960"/>
    </source>
</evidence>
<evidence type="ECO:0000256" key="1">
    <source>
        <dbReference type="ARBA" id="ARBA00007090"/>
    </source>
</evidence>
<evidence type="ECO:0000256" key="4">
    <source>
        <dbReference type="ARBA" id="ARBA00022670"/>
    </source>
</evidence>
<keyword evidence="4" id="KW-0645">Protease</keyword>
<dbReference type="EMBL" id="CP023198">
    <property type="protein sequence ID" value="AUE18076.1"/>
    <property type="molecule type" value="Genomic_DNA"/>
</dbReference>
<gene>
    <name evidence="17" type="ORF">DRBB29_0508</name>
</gene>
<keyword evidence="6" id="KW-0808">Transferase</keyword>
<evidence type="ECO:0000313" key="18">
    <source>
        <dbReference type="Proteomes" id="UP000232496"/>
    </source>
</evidence>
<dbReference type="GO" id="GO:0030288">
    <property type="term" value="C:outer membrane-bounded periplasmic space"/>
    <property type="evidence" value="ECO:0007669"/>
    <property type="project" value="TreeGrafter"/>
</dbReference>
<comment type="similarity">
    <text evidence="1">In the C-terminal section; belongs to the transpeptidase family.</text>
</comment>
<evidence type="ECO:0000256" key="14">
    <source>
        <dbReference type="SAM" id="MobiDB-lite"/>
    </source>
</evidence>
<keyword evidence="11" id="KW-0961">Cell wall biogenesis/degradation</keyword>
<dbReference type="PANTHER" id="PTHR32282">
    <property type="entry name" value="BINDING PROTEIN TRANSPEPTIDASE, PUTATIVE-RELATED"/>
    <property type="match status" value="1"/>
</dbReference>
<dbReference type="PANTHER" id="PTHR32282:SF33">
    <property type="entry name" value="PEPTIDOGLYCAN GLYCOSYLTRANSFERASE"/>
    <property type="match status" value="1"/>
</dbReference>
<feature type="domain" description="Penicillin-binding protein transpeptidase" evidence="15">
    <location>
        <begin position="373"/>
        <end position="656"/>
    </location>
</feature>
<evidence type="ECO:0000256" key="2">
    <source>
        <dbReference type="ARBA" id="ARBA00007739"/>
    </source>
</evidence>
<evidence type="ECO:0000256" key="9">
    <source>
        <dbReference type="ARBA" id="ARBA00022984"/>
    </source>
</evidence>
<dbReference type="GO" id="GO:0009252">
    <property type="term" value="P:peptidoglycan biosynthetic process"/>
    <property type="evidence" value="ECO:0007669"/>
    <property type="project" value="UniProtKB-KW"/>
</dbReference>
<keyword evidence="7" id="KW-0378">Hydrolase</keyword>
<accession>A0AAN1IDF4</accession>
<dbReference type="AlphaFoldDB" id="A0AAN1IDF4"/>
<dbReference type="GO" id="GO:0071555">
    <property type="term" value="P:cell wall organization"/>
    <property type="evidence" value="ECO:0007669"/>
    <property type="project" value="UniProtKB-KW"/>
</dbReference>
<dbReference type="SUPFAM" id="SSF56601">
    <property type="entry name" value="beta-lactamase/transpeptidase-like"/>
    <property type="match status" value="1"/>
</dbReference>
<evidence type="ECO:0000256" key="10">
    <source>
        <dbReference type="ARBA" id="ARBA00023268"/>
    </source>
</evidence>
<evidence type="ECO:0000259" key="15">
    <source>
        <dbReference type="Pfam" id="PF00905"/>
    </source>
</evidence>
<keyword evidence="5" id="KW-0328">Glycosyltransferase</keyword>
<organism evidence="17 18">
    <name type="scientific">Bifidobacterium breve</name>
    <dbReference type="NCBI Taxonomy" id="1685"/>
    <lineage>
        <taxon>Bacteria</taxon>
        <taxon>Bacillati</taxon>
        <taxon>Actinomycetota</taxon>
        <taxon>Actinomycetes</taxon>
        <taxon>Bifidobacteriales</taxon>
        <taxon>Bifidobacteriaceae</taxon>
        <taxon>Bifidobacterium</taxon>
    </lineage>
</organism>
<dbReference type="GO" id="GO:0009002">
    <property type="term" value="F:serine-type D-Ala-D-Ala carboxypeptidase activity"/>
    <property type="evidence" value="ECO:0007669"/>
    <property type="project" value="UniProtKB-EC"/>
</dbReference>
<keyword evidence="10" id="KW-0511">Multifunctional enzyme</keyword>
<dbReference type="FunFam" id="1.10.3810.10:FF:000001">
    <property type="entry name" value="Penicillin-binding protein 1A"/>
    <property type="match status" value="1"/>
</dbReference>
<evidence type="ECO:0000256" key="5">
    <source>
        <dbReference type="ARBA" id="ARBA00022676"/>
    </source>
</evidence>
<dbReference type="GO" id="GO:0008360">
    <property type="term" value="P:regulation of cell shape"/>
    <property type="evidence" value="ECO:0007669"/>
    <property type="project" value="UniProtKB-KW"/>
</dbReference>
<reference evidence="17 18" key="1">
    <citation type="submission" date="2017-09" db="EMBL/GenBank/DDBJ databases">
        <title>Comparative genomics and methylome analysis of the gut commensal Bifidobacterium breve.</title>
        <authorList>
            <person name="Bottacini F."/>
            <person name="Morrissey R."/>
            <person name="Roberts R.J."/>
            <person name="James K."/>
            <person name="van Breen J."/>
            <person name="Egan M."/>
            <person name="Lambert J."/>
            <person name="van Limpt K."/>
            <person name="Stanton C."/>
            <person name="Knol J."/>
            <person name="O' Connell Motherway M."/>
            <person name="van Sinderen D."/>
        </authorList>
    </citation>
    <scope>NUCLEOTIDE SEQUENCE [LARGE SCALE GENOMIC DNA]</scope>
    <source>
        <strain evidence="17 18">DRBB29</strain>
    </source>
</reference>
<evidence type="ECO:0000313" key="17">
    <source>
        <dbReference type="EMBL" id="AUE18076.1"/>
    </source>
</evidence>
<comment type="catalytic activity">
    <reaction evidence="12">
        <text>Preferential cleavage: (Ac)2-L-Lys-D-Ala-|-D-Ala. Also transpeptidation of peptidyl-alanyl moieties that are N-acyl substituents of D-alanine.</text>
        <dbReference type="EC" id="3.4.16.4"/>
    </reaction>
</comment>
<keyword evidence="8" id="KW-0133">Cell shape</keyword>
<dbReference type="InterPro" id="IPR001264">
    <property type="entry name" value="Glyco_trans_51"/>
</dbReference>
<dbReference type="Gene3D" id="1.10.3810.10">
    <property type="entry name" value="Biosynthetic peptidoglycan transglycosylase-like"/>
    <property type="match status" value="1"/>
</dbReference>
<name>A0AAN1IDF4_BIFBR</name>
<dbReference type="InterPro" id="IPR036950">
    <property type="entry name" value="PBP_transglycosylase"/>
</dbReference>
<dbReference type="GO" id="GO:0006508">
    <property type="term" value="P:proteolysis"/>
    <property type="evidence" value="ECO:0007669"/>
    <property type="project" value="UniProtKB-KW"/>
</dbReference>
<dbReference type="GO" id="GO:0008658">
    <property type="term" value="F:penicillin binding"/>
    <property type="evidence" value="ECO:0007669"/>
    <property type="project" value="InterPro"/>
</dbReference>
<comment type="catalytic activity">
    <reaction evidence="13">
        <text>[GlcNAc-(1-&gt;4)-Mur2Ac(oyl-L-Ala-gamma-D-Glu-L-Lys-D-Ala-D-Ala)](n)-di-trans,octa-cis-undecaprenyl diphosphate + beta-D-GlcNAc-(1-&gt;4)-Mur2Ac(oyl-L-Ala-gamma-D-Glu-L-Lys-D-Ala-D-Ala)-di-trans,octa-cis-undecaprenyl diphosphate = [GlcNAc-(1-&gt;4)-Mur2Ac(oyl-L-Ala-gamma-D-Glu-L-Lys-D-Ala-D-Ala)](n+1)-di-trans,octa-cis-undecaprenyl diphosphate + di-trans,octa-cis-undecaprenyl diphosphate + H(+)</text>
        <dbReference type="Rhea" id="RHEA:23708"/>
        <dbReference type="Rhea" id="RHEA-COMP:9602"/>
        <dbReference type="Rhea" id="RHEA-COMP:9603"/>
        <dbReference type="ChEBI" id="CHEBI:15378"/>
        <dbReference type="ChEBI" id="CHEBI:58405"/>
        <dbReference type="ChEBI" id="CHEBI:60033"/>
        <dbReference type="ChEBI" id="CHEBI:78435"/>
        <dbReference type="EC" id="2.4.99.28"/>
    </reaction>
</comment>
<evidence type="ECO:0000256" key="7">
    <source>
        <dbReference type="ARBA" id="ARBA00022801"/>
    </source>
</evidence>
<keyword evidence="9" id="KW-0573">Peptidoglycan synthesis</keyword>
<dbReference type="InterPro" id="IPR012338">
    <property type="entry name" value="Beta-lactam/transpept-like"/>
</dbReference>
<evidence type="ECO:0000256" key="3">
    <source>
        <dbReference type="ARBA" id="ARBA00022645"/>
    </source>
</evidence>
<evidence type="ECO:0000256" key="13">
    <source>
        <dbReference type="ARBA" id="ARBA00049902"/>
    </source>
</evidence>
<dbReference type="Pfam" id="PF00912">
    <property type="entry name" value="Transgly"/>
    <property type="match status" value="1"/>
</dbReference>
<evidence type="ECO:0000256" key="12">
    <source>
        <dbReference type="ARBA" id="ARBA00034000"/>
    </source>
</evidence>
<dbReference type="GO" id="GO:0008955">
    <property type="term" value="F:peptidoglycan glycosyltransferase activity"/>
    <property type="evidence" value="ECO:0007669"/>
    <property type="project" value="UniProtKB-EC"/>
</dbReference>
<keyword evidence="3" id="KW-0121">Carboxypeptidase</keyword>
<evidence type="ECO:0000259" key="16">
    <source>
        <dbReference type="Pfam" id="PF00912"/>
    </source>
</evidence>
<proteinExistence type="inferred from homology"/>
<dbReference type="Proteomes" id="UP000232496">
    <property type="component" value="Chromosome"/>
</dbReference>
<feature type="domain" description="Glycosyl transferase family 51" evidence="16">
    <location>
        <begin position="82"/>
        <end position="269"/>
    </location>
</feature>
<evidence type="ECO:0000256" key="6">
    <source>
        <dbReference type="ARBA" id="ARBA00022679"/>
    </source>
</evidence>